<dbReference type="EMBL" id="BK015883">
    <property type="protein sequence ID" value="DAD71542.1"/>
    <property type="molecule type" value="Genomic_DNA"/>
</dbReference>
<name>A0A8S5LNM8_9CAUD</name>
<proteinExistence type="predicted"/>
<evidence type="ECO:0000313" key="1">
    <source>
        <dbReference type="EMBL" id="DAD71542.1"/>
    </source>
</evidence>
<organism evidence="1">
    <name type="scientific">Myoviridae sp. ctR2338</name>
    <dbReference type="NCBI Taxonomy" id="2827608"/>
    <lineage>
        <taxon>Viruses</taxon>
        <taxon>Duplodnaviria</taxon>
        <taxon>Heunggongvirae</taxon>
        <taxon>Uroviricota</taxon>
        <taxon>Caudoviricetes</taxon>
    </lineage>
</organism>
<protein>
    <submittedName>
        <fullName evidence="1">Uncharacterized protein</fullName>
    </submittedName>
</protein>
<accession>A0A8S5LNM8</accession>
<sequence>MAKYLDLTGLKYFITKRIGKTDISKIGDGTCTGAISALNQSLGNKDWKQKTSTTTRKDWYRLSGDYIEEIGFISFNSIDISVGLGYTYYNKGQPYGLVLANKFSEIYTVQIQPMCNSTIMTSTIATIDVAKGVAKYWLGAATTGKFNLTIMYHVFGKK</sequence>
<reference evidence="1" key="1">
    <citation type="journal article" date="2021" name="Proc. Natl. Acad. Sci. U.S.A.">
        <title>A Catalog of Tens of Thousands of Viruses from Human Metagenomes Reveals Hidden Associations with Chronic Diseases.</title>
        <authorList>
            <person name="Tisza M.J."/>
            <person name="Buck C.B."/>
        </authorList>
    </citation>
    <scope>NUCLEOTIDE SEQUENCE</scope>
    <source>
        <strain evidence="1">CtR2338</strain>
    </source>
</reference>